<dbReference type="Proteomes" id="UP001050808">
    <property type="component" value="Unassembled WGS sequence"/>
</dbReference>
<evidence type="ECO:0008006" key="5">
    <source>
        <dbReference type="Google" id="ProtNLM"/>
    </source>
</evidence>
<gene>
    <name evidence="3" type="ORF">Sviol_63710</name>
</gene>
<sequence length="216" mass="22994">MGNTLASGPPTDQALRVENSASPTQPGAAPIVLRLRRTLIWVPLAAIAVAVIWCIAAASVFDGPNSGFAGPVMAVSGVAVLVAAATFAGYLLRPLRLDVDADALTVRLPTWLAGRIDWDDVTAVTAVAVRTGHKVRRFLVVDLRSPALPYISRPRSMYRRLAPVLGRAKGAHGLCFEEQIFDFDAAGLLDAVRGCAPAEVAVENRTVEPAESPWEF</sequence>
<evidence type="ECO:0000313" key="4">
    <source>
        <dbReference type="Proteomes" id="UP001050808"/>
    </source>
</evidence>
<organism evidence="3 4">
    <name type="scientific">Streptomyces violascens</name>
    <dbReference type="NCBI Taxonomy" id="67381"/>
    <lineage>
        <taxon>Bacteria</taxon>
        <taxon>Bacillati</taxon>
        <taxon>Actinomycetota</taxon>
        <taxon>Actinomycetes</taxon>
        <taxon>Kitasatosporales</taxon>
        <taxon>Streptomycetaceae</taxon>
        <taxon>Streptomyces</taxon>
    </lineage>
</organism>
<feature type="transmembrane region" description="Helical" evidence="2">
    <location>
        <begin position="39"/>
        <end position="61"/>
    </location>
</feature>
<comment type="caution">
    <text evidence="3">The sequence shown here is derived from an EMBL/GenBank/DDBJ whole genome shotgun (WGS) entry which is preliminary data.</text>
</comment>
<evidence type="ECO:0000256" key="1">
    <source>
        <dbReference type="SAM" id="MobiDB-lite"/>
    </source>
</evidence>
<proteinExistence type="predicted"/>
<keyword evidence="2" id="KW-0472">Membrane</keyword>
<dbReference type="EMBL" id="BNDY01000017">
    <property type="protein sequence ID" value="GHI41963.1"/>
    <property type="molecule type" value="Genomic_DNA"/>
</dbReference>
<accession>A0ABQ3QXF8</accession>
<feature type="transmembrane region" description="Helical" evidence="2">
    <location>
        <begin position="73"/>
        <end position="92"/>
    </location>
</feature>
<evidence type="ECO:0000256" key="2">
    <source>
        <dbReference type="SAM" id="Phobius"/>
    </source>
</evidence>
<keyword evidence="2" id="KW-0812">Transmembrane</keyword>
<keyword evidence="4" id="KW-1185">Reference proteome</keyword>
<name>A0ABQ3QXF8_9ACTN</name>
<reference evidence="3" key="1">
    <citation type="submission" date="2024-05" db="EMBL/GenBank/DDBJ databases">
        <title>Whole genome shotgun sequence of Streptomyces violascens NBRC 12920.</title>
        <authorList>
            <person name="Komaki H."/>
            <person name="Tamura T."/>
        </authorList>
    </citation>
    <scope>NUCLEOTIDE SEQUENCE</scope>
    <source>
        <strain evidence="3">NBRC 12920</strain>
    </source>
</reference>
<keyword evidence="2" id="KW-1133">Transmembrane helix</keyword>
<evidence type="ECO:0000313" key="3">
    <source>
        <dbReference type="EMBL" id="GHI41963.1"/>
    </source>
</evidence>
<feature type="region of interest" description="Disordered" evidence="1">
    <location>
        <begin position="1"/>
        <end position="26"/>
    </location>
</feature>
<protein>
    <recommendedName>
        <fullName evidence="5">PH domain-containing protein</fullName>
    </recommendedName>
</protein>